<accession>A0AAV5VQT4</accession>
<evidence type="ECO:0000313" key="4">
    <source>
        <dbReference type="EMBL" id="GMT21025.1"/>
    </source>
</evidence>
<dbReference type="InterPro" id="IPR043592">
    <property type="entry name" value="FMNL_animal"/>
</dbReference>
<dbReference type="SUPFAM" id="SSF101447">
    <property type="entry name" value="Formin homology 2 domain (FH2 domain)"/>
    <property type="match status" value="1"/>
</dbReference>
<sequence length="459" mass="50249">DVHSSKLPCHIRQCHVAKPMFQCPACDFTSTYSKNNVKSHMVSLHGLAGDPISYMDQYAAQVEEFMKICFPNVRGRGRPMHGRNSPISPSSPSTRRSSQGVTSLGRRPSMPSEQAQMMQAAAAMHAARAEQAAAAASQLYGLNPLFFSSAPLFPTAAAPVPAGLAKSPTASSLMLGHQRHNNNAMDGRLLGLRAPIPVQSMKVRSEGSEVKVELGEATSTSNNEENGTAHNTPFAPKLQRMLTSKYIEYPSVLAALSQEDCTGTIFGDSNVAPLVEKLDMTLFEGVVSPQASLLPSSVTEKVLHMMMQSFQIAALQSDENFKVYEVLYALHRLDSTVLPGEVLDAIIELAPSEIDAKRIRQYEENNSSLSDEEQFIVQLAKIDRLEEKLFCLRHMAGYKRSVDALLQSLSTLLSSTRSFRSSPDLSSLAHFFLLMGNILNGDFNADLLHGFRMTDLNEV</sequence>
<feature type="domain" description="FH2" evidence="3">
    <location>
        <begin position="234"/>
        <end position="459"/>
    </location>
</feature>
<dbReference type="PANTHER" id="PTHR45857">
    <property type="entry name" value="FORMIN-LIKE PROTEIN"/>
    <property type="match status" value="1"/>
</dbReference>
<dbReference type="AlphaFoldDB" id="A0AAV5VQT4"/>
<feature type="non-terminal residue" evidence="4">
    <location>
        <position position="1"/>
    </location>
</feature>
<dbReference type="GO" id="GO:0016477">
    <property type="term" value="P:cell migration"/>
    <property type="evidence" value="ECO:0007669"/>
    <property type="project" value="TreeGrafter"/>
</dbReference>
<proteinExistence type="inferred from homology"/>
<feature type="non-terminal residue" evidence="4">
    <location>
        <position position="459"/>
    </location>
</feature>
<dbReference type="GO" id="GO:0008360">
    <property type="term" value="P:regulation of cell shape"/>
    <property type="evidence" value="ECO:0007669"/>
    <property type="project" value="TreeGrafter"/>
</dbReference>
<dbReference type="PANTHER" id="PTHR45857:SF8">
    <property type="entry name" value="FORMIN-HOMOLOGY AND ZINC FINGER DOMAINS PROTEIN 1"/>
    <property type="match status" value="1"/>
</dbReference>
<evidence type="ECO:0000256" key="2">
    <source>
        <dbReference type="SAM" id="MobiDB-lite"/>
    </source>
</evidence>
<dbReference type="Proteomes" id="UP001432322">
    <property type="component" value="Unassembled WGS sequence"/>
</dbReference>
<comment type="similarity">
    <text evidence="1">Belongs to the formin homology family.</text>
</comment>
<dbReference type="GO" id="GO:0051015">
    <property type="term" value="F:actin filament binding"/>
    <property type="evidence" value="ECO:0007669"/>
    <property type="project" value="TreeGrafter"/>
</dbReference>
<evidence type="ECO:0000313" key="5">
    <source>
        <dbReference type="Proteomes" id="UP001432322"/>
    </source>
</evidence>
<name>A0AAV5VQT4_9BILA</name>
<comment type="caution">
    <text evidence="4">The sequence shown here is derived from an EMBL/GenBank/DDBJ whole genome shotgun (WGS) entry which is preliminary data.</text>
</comment>
<gene>
    <name evidence="4" type="ORF">PFISCL1PPCAC_12322</name>
</gene>
<evidence type="ECO:0000256" key="1">
    <source>
        <dbReference type="ARBA" id="ARBA00023449"/>
    </source>
</evidence>
<dbReference type="InterPro" id="IPR015425">
    <property type="entry name" value="FH2_Formin"/>
</dbReference>
<feature type="compositionally biased region" description="Low complexity" evidence="2">
    <location>
        <begin position="83"/>
        <end position="98"/>
    </location>
</feature>
<dbReference type="Pfam" id="PF02181">
    <property type="entry name" value="FH2"/>
    <property type="match status" value="1"/>
</dbReference>
<evidence type="ECO:0000259" key="3">
    <source>
        <dbReference type="PROSITE" id="PS51444"/>
    </source>
</evidence>
<dbReference type="GO" id="GO:0030866">
    <property type="term" value="P:cortical actin cytoskeleton organization"/>
    <property type="evidence" value="ECO:0007669"/>
    <property type="project" value="TreeGrafter"/>
</dbReference>
<reference evidence="4" key="1">
    <citation type="submission" date="2023-10" db="EMBL/GenBank/DDBJ databases">
        <title>Genome assembly of Pristionchus species.</title>
        <authorList>
            <person name="Yoshida K."/>
            <person name="Sommer R.J."/>
        </authorList>
    </citation>
    <scope>NUCLEOTIDE SEQUENCE</scope>
    <source>
        <strain evidence="4">RS5133</strain>
    </source>
</reference>
<organism evidence="4 5">
    <name type="scientific">Pristionchus fissidentatus</name>
    <dbReference type="NCBI Taxonomy" id="1538716"/>
    <lineage>
        <taxon>Eukaryota</taxon>
        <taxon>Metazoa</taxon>
        <taxon>Ecdysozoa</taxon>
        <taxon>Nematoda</taxon>
        <taxon>Chromadorea</taxon>
        <taxon>Rhabditida</taxon>
        <taxon>Rhabditina</taxon>
        <taxon>Diplogasteromorpha</taxon>
        <taxon>Diplogasteroidea</taxon>
        <taxon>Neodiplogasteridae</taxon>
        <taxon>Pristionchus</taxon>
    </lineage>
</organism>
<dbReference type="PROSITE" id="PS51444">
    <property type="entry name" value="FH2"/>
    <property type="match status" value="1"/>
</dbReference>
<dbReference type="GO" id="GO:0005829">
    <property type="term" value="C:cytosol"/>
    <property type="evidence" value="ECO:0007669"/>
    <property type="project" value="TreeGrafter"/>
</dbReference>
<feature type="region of interest" description="Disordered" evidence="2">
    <location>
        <begin position="76"/>
        <end position="113"/>
    </location>
</feature>
<dbReference type="Gene3D" id="1.20.58.2220">
    <property type="entry name" value="Formin, FH2 domain"/>
    <property type="match status" value="1"/>
</dbReference>
<keyword evidence="5" id="KW-1185">Reference proteome</keyword>
<dbReference type="InterPro" id="IPR042201">
    <property type="entry name" value="FH2_Formin_sf"/>
</dbReference>
<protein>
    <recommendedName>
        <fullName evidence="3">FH2 domain-containing protein</fullName>
    </recommendedName>
</protein>
<dbReference type="EMBL" id="BTSY01000003">
    <property type="protein sequence ID" value="GMT21025.1"/>
    <property type="molecule type" value="Genomic_DNA"/>
</dbReference>